<accession>A0ABT4CVJ2</accession>
<comment type="caution">
    <text evidence="4">The sequence shown here is derived from an EMBL/GenBank/DDBJ whole genome shotgun (WGS) entry which is preliminary data.</text>
</comment>
<evidence type="ECO:0000313" key="4">
    <source>
        <dbReference type="EMBL" id="MCY6482998.1"/>
    </source>
</evidence>
<dbReference type="InterPro" id="IPR036737">
    <property type="entry name" value="OmpA-like_sf"/>
</dbReference>
<evidence type="ECO:0000313" key="5">
    <source>
        <dbReference type="Proteomes" id="UP001078443"/>
    </source>
</evidence>
<dbReference type="PANTHER" id="PTHR30329:SF21">
    <property type="entry name" value="LIPOPROTEIN YIAD-RELATED"/>
    <property type="match status" value="1"/>
</dbReference>
<dbReference type="SUPFAM" id="SSF103088">
    <property type="entry name" value="OmpA-like"/>
    <property type="match status" value="1"/>
</dbReference>
<proteinExistence type="predicted"/>
<reference evidence="4" key="1">
    <citation type="submission" date="2022-12" db="EMBL/GenBank/DDBJ databases">
        <authorList>
            <person name="Wang J."/>
        </authorList>
    </citation>
    <scope>NUCLEOTIDE SEQUENCE</scope>
    <source>
        <strain evidence="4">HY-45-18</strain>
    </source>
</reference>
<dbReference type="PANTHER" id="PTHR30329">
    <property type="entry name" value="STATOR ELEMENT OF FLAGELLAR MOTOR COMPLEX"/>
    <property type="match status" value="1"/>
</dbReference>
<dbReference type="InterPro" id="IPR006665">
    <property type="entry name" value="OmpA-like"/>
</dbReference>
<evidence type="ECO:0000259" key="3">
    <source>
        <dbReference type="PROSITE" id="PS51123"/>
    </source>
</evidence>
<sequence length="246" mass="29604">MHLLKSKKRNKKEDNVWSSISDLMSGLMIIFLFISISFMSKVSKENIKIKKEQKAIKQVVDTYKAIRVNIYEDLNEEFKDDLKNWKIVIDPKDLAVRFQEPEVFFDRGQVLVKPQFKNILDDFFPRYIKIIYGKYKNNIEEVRIEGYTSSEWNQDSKQLNSYFNNMSLSQDRTRNVLQYVMNLKDSKQYHKWLIEHLTANGMSYSHRYYDENGNENKKKSRRVEFKIRTNADYIISQIIKEYEDKK</sequence>
<dbReference type="PROSITE" id="PS51123">
    <property type="entry name" value="OMPA_2"/>
    <property type="match status" value="1"/>
</dbReference>
<keyword evidence="2" id="KW-0812">Transmembrane</keyword>
<protein>
    <submittedName>
        <fullName evidence="4">OmpA family protein</fullName>
    </submittedName>
</protein>
<feature type="transmembrane region" description="Helical" evidence="2">
    <location>
        <begin position="20"/>
        <end position="39"/>
    </location>
</feature>
<dbReference type="Gene3D" id="3.30.1330.60">
    <property type="entry name" value="OmpA-like domain"/>
    <property type="match status" value="1"/>
</dbReference>
<feature type="domain" description="OmpA-like" evidence="3">
    <location>
        <begin position="92"/>
        <end position="231"/>
    </location>
</feature>
<keyword evidence="2" id="KW-1133">Transmembrane helix</keyword>
<evidence type="ECO:0000256" key="2">
    <source>
        <dbReference type="SAM" id="Phobius"/>
    </source>
</evidence>
<evidence type="ECO:0000256" key="1">
    <source>
        <dbReference type="PROSITE-ProRule" id="PRU00473"/>
    </source>
</evidence>
<dbReference type="InterPro" id="IPR050330">
    <property type="entry name" value="Bact_OuterMem_StrucFunc"/>
</dbReference>
<organism evidence="4 5">
    <name type="scientific">Clostridium aestuarii</name>
    <dbReference type="NCBI Taxonomy" id="338193"/>
    <lineage>
        <taxon>Bacteria</taxon>
        <taxon>Bacillati</taxon>
        <taxon>Bacillota</taxon>
        <taxon>Clostridia</taxon>
        <taxon>Eubacteriales</taxon>
        <taxon>Clostridiaceae</taxon>
        <taxon>Clostridium</taxon>
    </lineage>
</organism>
<name>A0ABT4CVJ2_9CLOT</name>
<keyword evidence="5" id="KW-1185">Reference proteome</keyword>
<dbReference type="Proteomes" id="UP001078443">
    <property type="component" value="Unassembled WGS sequence"/>
</dbReference>
<dbReference type="RefSeq" id="WP_268039264.1">
    <property type="nucleotide sequence ID" value="NZ_JAPQER010000001.1"/>
</dbReference>
<keyword evidence="1 2" id="KW-0472">Membrane</keyword>
<dbReference type="EMBL" id="JAPQER010000001">
    <property type="protein sequence ID" value="MCY6482998.1"/>
    <property type="molecule type" value="Genomic_DNA"/>
</dbReference>
<gene>
    <name evidence="4" type="ORF">OW763_01350</name>
</gene>